<feature type="compositionally biased region" description="Polar residues" evidence="9">
    <location>
        <begin position="1"/>
        <end position="16"/>
    </location>
</feature>
<dbReference type="Pfam" id="PF00676">
    <property type="entry name" value="E1_dh"/>
    <property type="match status" value="1"/>
</dbReference>
<dbReference type="AlphaFoldDB" id="A0A2V0NTQ4"/>
<keyword evidence="3 8" id="KW-0560">Oxidoreductase</keyword>
<keyword evidence="5 8" id="KW-0670">Pyruvate</keyword>
<evidence type="ECO:0000256" key="2">
    <source>
        <dbReference type="ARBA" id="ARBA00011130"/>
    </source>
</evidence>
<dbReference type="InterPro" id="IPR029061">
    <property type="entry name" value="THDP-binding"/>
</dbReference>
<dbReference type="STRING" id="307507.A0A2V0NTQ4"/>
<evidence type="ECO:0000256" key="5">
    <source>
        <dbReference type="ARBA" id="ARBA00023317"/>
    </source>
</evidence>
<dbReference type="InterPro" id="IPR017597">
    <property type="entry name" value="Pyrv_DH_E1_asu_subgrp-y"/>
</dbReference>
<comment type="subunit">
    <text evidence="2">Tetramer of 2 alpha and 2 beta subunits.</text>
</comment>
<evidence type="ECO:0000256" key="6">
    <source>
        <dbReference type="ARBA" id="ARBA00025211"/>
    </source>
</evidence>
<comment type="caution">
    <text evidence="11">The sequence shown here is derived from an EMBL/GenBank/DDBJ whole genome shotgun (WGS) entry which is preliminary data.</text>
</comment>
<comment type="catalytic activity">
    <reaction evidence="7 8">
        <text>N(6)-[(R)-lipoyl]-L-lysyl-[protein] + pyruvate + H(+) = N(6)-[(R)-S(8)-acetyldihydrolipoyl]-L-lysyl-[protein] + CO2</text>
        <dbReference type="Rhea" id="RHEA:19189"/>
        <dbReference type="Rhea" id="RHEA-COMP:10474"/>
        <dbReference type="Rhea" id="RHEA-COMP:10478"/>
        <dbReference type="ChEBI" id="CHEBI:15361"/>
        <dbReference type="ChEBI" id="CHEBI:15378"/>
        <dbReference type="ChEBI" id="CHEBI:16526"/>
        <dbReference type="ChEBI" id="CHEBI:83099"/>
        <dbReference type="ChEBI" id="CHEBI:83111"/>
        <dbReference type="EC" id="1.2.4.1"/>
    </reaction>
</comment>
<dbReference type="InParanoid" id="A0A2V0NTQ4"/>
<accession>A0A2V0NTQ4</accession>
<dbReference type="GO" id="GO:0004739">
    <property type="term" value="F:pyruvate dehydrogenase (acetyl-transferring) activity"/>
    <property type="evidence" value="ECO:0007669"/>
    <property type="project" value="UniProtKB-UniRule"/>
</dbReference>
<dbReference type="PANTHER" id="PTHR11516:SF60">
    <property type="entry name" value="PYRUVATE DEHYDROGENASE E1 COMPONENT SUBUNIT ALPHA"/>
    <property type="match status" value="1"/>
</dbReference>
<dbReference type="Proteomes" id="UP000247498">
    <property type="component" value="Unassembled WGS sequence"/>
</dbReference>
<evidence type="ECO:0000256" key="1">
    <source>
        <dbReference type="ARBA" id="ARBA00001964"/>
    </source>
</evidence>
<evidence type="ECO:0000256" key="9">
    <source>
        <dbReference type="SAM" id="MobiDB-lite"/>
    </source>
</evidence>
<evidence type="ECO:0000256" key="8">
    <source>
        <dbReference type="RuleBase" id="RU361139"/>
    </source>
</evidence>
<sequence length="416" mass="45181">MGAPSSGSRTMMASMTSQASARRASVRAAGPQRAALRVRAVATTAKKDVAPSATGKSAITPEAAKDVYYDMVLGREFEEMCAQMYYRGKMFGFVHLYSGQEAVSSGVIRLLRPDDHVCSTYRDHVHALSKGVPAREIMAELFGKATGCCRGQGGSMHIFSAKHGVLGGYAFIGEGIPVGVGAAFKSAYRRQVLGEESSDSVTVSFFGDGTCNVGQFYESLNMAALYKLPHIFVVENNKWAIGMNHPRATARTLGDEDPFIYKKGPAFGMPGVLVDGMDVLKVREVAQEAIARARRGDGPTLIEAETYRFRGHSLADPDELRSKEEKAKYAARDPIPQLKEYMLKSGLATEAEIKEIHDKVTAEVEDSVKFADESPKPDMSQLLENVFADPRGFGIAPDGRYRYEMPGFTTGTAQVS</sequence>
<reference evidence="11 12" key="1">
    <citation type="journal article" date="2018" name="Sci. Rep.">
        <title>Raphidocelis subcapitata (=Pseudokirchneriella subcapitata) provides an insight into genome evolution and environmental adaptations in the Sphaeropleales.</title>
        <authorList>
            <person name="Suzuki S."/>
            <person name="Yamaguchi H."/>
            <person name="Nakajima N."/>
            <person name="Kawachi M."/>
        </authorList>
    </citation>
    <scope>NUCLEOTIDE SEQUENCE [LARGE SCALE GENOMIC DNA]</scope>
    <source>
        <strain evidence="11 12">NIES-35</strain>
    </source>
</reference>
<dbReference type="SUPFAM" id="SSF52518">
    <property type="entry name" value="Thiamin diphosphate-binding fold (THDP-binding)"/>
    <property type="match status" value="1"/>
</dbReference>
<comment type="cofactor">
    <cofactor evidence="1 8">
        <name>thiamine diphosphate</name>
        <dbReference type="ChEBI" id="CHEBI:58937"/>
    </cofactor>
</comment>
<feature type="compositionally biased region" description="Low complexity" evidence="9">
    <location>
        <begin position="17"/>
        <end position="32"/>
    </location>
</feature>
<feature type="region of interest" description="Disordered" evidence="9">
    <location>
        <begin position="1"/>
        <end position="32"/>
    </location>
</feature>
<keyword evidence="12" id="KW-1185">Reference proteome</keyword>
<dbReference type="InterPro" id="IPR050642">
    <property type="entry name" value="PDH_E1_Alpha_Subunit"/>
</dbReference>
<proteinExistence type="predicted"/>
<dbReference type="GO" id="GO:0006086">
    <property type="term" value="P:pyruvate decarboxylation to acetyl-CoA"/>
    <property type="evidence" value="ECO:0007669"/>
    <property type="project" value="InterPro"/>
</dbReference>
<feature type="domain" description="Dehydrogenase E1 component" evidence="10">
    <location>
        <begin position="69"/>
        <end position="379"/>
    </location>
</feature>
<dbReference type="FunFam" id="3.40.50.970:FF:000013">
    <property type="entry name" value="Pyruvate dehydrogenase E1 component subunit alpha"/>
    <property type="match status" value="1"/>
</dbReference>
<evidence type="ECO:0000256" key="4">
    <source>
        <dbReference type="ARBA" id="ARBA00023052"/>
    </source>
</evidence>
<dbReference type="NCBIfam" id="TIGR03182">
    <property type="entry name" value="PDH_E1_alph_y"/>
    <property type="match status" value="1"/>
</dbReference>
<name>A0A2V0NTQ4_9CHLO</name>
<dbReference type="PANTHER" id="PTHR11516">
    <property type="entry name" value="PYRUVATE DEHYDROGENASE E1 COMPONENT, ALPHA SUBUNIT BACTERIAL AND ORGANELLAR"/>
    <property type="match status" value="1"/>
</dbReference>
<dbReference type="EC" id="1.2.4.1" evidence="8"/>
<dbReference type="CDD" id="cd02000">
    <property type="entry name" value="TPP_E1_PDC_ADC_BCADC"/>
    <property type="match status" value="1"/>
</dbReference>
<gene>
    <name evidence="11" type="ORF">Rsub_01019</name>
</gene>
<dbReference type="EMBL" id="BDRX01000004">
    <property type="protein sequence ID" value="GBF88307.1"/>
    <property type="molecule type" value="Genomic_DNA"/>
</dbReference>
<keyword evidence="4 8" id="KW-0786">Thiamine pyrophosphate</keyword>
<dbReference type="InterPro" id="IPR001017">
    <property type="entry name" value="DH_E1"/>
</dbReference>
<dbReference type="OrthoDB" id="10256198at2759"/>
<evidence type="ECO:0000256" key="3">
    <source>
        <dbReference type="ARBA" id="ARBA00023002"/>
    </source>
</evidence>
<evidence type="ECO:0000259" key="10">
    <source>
        <dbReference type="Pfam" id="PF00676"/>
    </source>
</evidence>
<dbReference type="FunCoup" id="A0A2V0NTQ4">
    <property type="interactions" value="581"/>
</dbReference>
<organism evidence="11 12">
    <name type="scientific">Raphidocelis subcapitata</name>
    <dbReference type="NCBI Taxonomy" id="307507"/>
    <lineage>
        <taxon>Eukaryota</taxon>
        <taxon>Viridiplantae</taxon>
        <taxon>Chlorophyta</taxon>
        <taxon>core chlorophytes</taxon>
        <taxon>Chlorophyceae</taxon>
        <taxon>CS clade</taxon>
        <taxon>Sphaeropleales</taxon>
        <taxon>Selenastraceae</taxon>
        <taxon>Raphidocelis</taxon>
    </lineage>
</organism>
<evidence type="ECO:0000313" key="12">
    <source>
        <dbReference type="Proteomes" id="UP000247498"/>
    </source>
</evidence>
<comment type="function">
    <text evidence="6">The pyruvate dehydrogenase complex catalyzes the overall conversion of pyruvate to acetyl-CoA and CO(2). It contains multiple copies of three enzymatic components: pyruvate dehydrogenase (E1), dihydrolipoamide acetyltransferase (E2) and lipoamide dehydrogenase (E3).</text>
</comment>
<evidence type="ECO:0000256" key="7">
    <source>
        <dbReference type="ARBA" id="ARBA00051231"/>
    </source>
</evidence>
<dbReference type="Gene3D" id="3.40.50.970">
    <property type="match status" value="1"/>
</dbReference>
<protein>
    <recommendedName>
        <fullName evidence="8">Pyruvate dehydrogenase E1 component subunit alpha</fullName>
        <ecNumber evidence="8">1.2.4.1</ecNumber>
    </recommendedName>
</protein>
<evidence type="ECO:0000313" key="11">
    <source>
        <dbReference type="EMBL" id="GBF88307.1"/>
    </source>
</evidence>